<dbReference type="GO" id="GO:0003677">
    <property type="term" value="F:DNA binding"/>
    <property type="evidence" value="ECO:0007669"/>
    <property type="project" value="UniProtKB-KW"/>
</dbReference>
<dbReference type="GeneID" id="105813043"/>
<keyword evidence="13" id="KW-0238">DNA-binding</keyword>
<evidence type="ECO:0000256" key="1">
    <source>
        <dbReference type="ARBA" id="ARBA00003419"/>
    </source>
</evidence>
<evidence type="ECO:0000256" key="5">
    <source>
        <dbReference type="ARBA" id="ARBA00011430"/>
    </source>
</evidence>
<feature type="region of interest" description="Disordered" evidence="18">
    <location>
        <begin position="101"/>
        <end position="142"/>
    </location>
</feature>
<reference evidence="19" key="2">
    <citation type="submission" date="2025-09" db="UniProtKB">
        <authorList>
            <consortium name="Ensembl"/>
        </authorList>
    </citation>
    <scope>IDENTIFICATION</scope>
</reference>
<feature type="compositionally biased region" description="Low complexity" evidence="18">
    <location>
        <begin position="19"/>
        <end position="36"/>
    </location>
</feature>
<dbReference type="GeneTree" id="ENSGT00940000163619"/>
<protein>
    <recommendedName>
        <fullName evidence="6">Protamine-2</fullName>
    </recommendedName>
    <alternativeName>
        <fullName evidence="16">Sperm histone P2</fullName>
    </alternativeName>
    <alternativeName>
        <fullName evidence="17">Sperm protamine P2</fullName>
    </alternativeName>
</protein>
<dbReference type="Proteomes" id="UP000233160">
    <property type="component" value="Unassembled WGS sequence"/>
</dbReference>
<evidence type="ECO:0000256" key="17">
    <source>
        <dbReference type="ARBA" id="ARBA00032889"/>
    </source>
</evidence>
<evidence type="ECO:0000256" key="4">
    <source>
        <dbReference type="ARBA" id="ARBA00008365"/>
    </source>
</evidence>
<evidence type="ECO:0000256" key="16">
    <source>
        <dbReference type="ARBA" id="ARBA00031947"/>
    </source>
</evidence>
<evidence type="ECO:0000256" key="15">
    <source>
        <dbReference type="ARBA" id="ARBA00023269"/>
    </source>
</evidence>
<keyword evidence="15" id="KW-0544">Nucleosome core</keyword>
<sequence length="142" mass="17077">MVRYRERSPSERPHQGYRQQGHGQEQGLEGQEEQGLTPESIEFYGRTYQGRRCRRRRCSRRRLCRIHRRRRRSCRRRRRRCCRRRHRRDCLGTPLNQNFLSQKAAEGGGEDAEGATTKLPEPLAPGWKLRRIRLPKKHHARP</sequence>
<comment type="subunit">
    <text evidence="5">Interacts with TDRP.</text>
</comment>
<dbReference type="GO" id="GO:0005634">
    <property type="term" value="C:nucleus"/>
    <property type="evidence" value="ECO:0007669"/>
    <property type="project" value="UniProtKB-SubCell"/>
</dbReference>
<dbReference type="Ensembl" id="ENSPCOT00000019621.1">
    <property type="protein sequence ID" value="ENSPCOP00000009059.1"/>
    <property type="gene ID" value="ENSPCOG00000015869.1"/>
</dbReference>
<dbReference type="STRING" id="379532.ENSPCOP00000009059"/>
<feature type="compositionally biased region" description="Basic residues" evidence="18">
    <location>
        <begin position="128"/>
        <end position="142"/>
    </location>
</feature>
<dbReference type="GO" id="GO:0006997">
    <property type="term" value="P:nucleus organization"/>
    <property type="evidence" value="ECO:0007669"/>
    <property type="project" value="TreeGrafter"/>
</dbReference>
<accession>A0A2K6F513</accession>
<comment type="function">
    <text evidence="1">Protamines substitute for histones in the chromatin of sperm during the haploid phase of spermatogenesis. They compact sperm DNA into a highly condensed, stable and inactive complex.</text>
</comment>
<evidence type="ECO:0000256" key="3">
    <source>
        <dbReference type="ARBA" id="ARBA00004286"/>
    </source>
</evidence>
<evidence type="ECO:0000256" key="6">
    <source>
        <dbReference type="ARBA" id="ARBA00017629"/>
    </source>
</evidence>
<evidence type="ECO:0000313" key="19">
    <source>
        <dbReference type="Ensembl" id="ENSPCOP00000009059.1"/>
    </source>
</evidence>
<name>A0A2K6F513_PROCO</name>
<evidence type="ECO:0000256" key="9">
    <source>
        <dbReference type="ARBA" id="ARBA00022553"/>
    </source>
</evidence>
<dbReference type="PANTHER" id="PTHR21341">
    <property type="entry name" value="PROTAMINE-2"/>
    <property type="match status" value="1"/>
</dbReference>
<evidence type="ECO:0000313" key="20">
    <source>
        <dbReference type="Proteomes" id="UP000233160"/>
    </source>
</evidence>
<dbReference type="Pfam" id="PF00841">
    <property type="entry name" value="Protamine_P2"/>
    <property type="match status" value="1"/>
</dbReference>
<evidence type="ECO:0000256" key="11">
    <source>
        <dbReference type="ARBA" id="ARBA00022871"/>
    </source>
</evidence>
<keyword evidence="14" id="KW-0539">Nucleus</keyword>
<comment type="subcellular location">
    <subcellularLocation>
        <location evidence="3">Chromosome</location>
    </subcellularLocation>
    <subcellularLocation>
        <location evidence="2">Nucleus</location>
    </subcellularLocation>
</comment>
<proteinExistence type="inferred from homology"/>
<keyword evidence="10" id="KW-0221">Differentiation</keyword>
<evidence type="ECO:0000256" key="13">
    <source>
        <dbReference type="ARBA" id="ARBA00023125"/>
    </source>
</evidence>
<evidence type="ECO:0000256" key="14">
    <source>
        <dbReference type="ARBA" id="ARBA00023242"/>
    </source>
</evidence>
<evidence type="ECO:0000256" key="7">
    <source>
        <dbReference type="ARBA" id="ARBA00022454"/>
    </source>
</evidence>
<comment type="similarity">
    <text evidence="4">Belongs to the protamine P2 family.</text>
</comment>
<keyword evidence="8" id="KW-0217">Developmental protein</keyword>
<keyword evidence="7" id="KW-0158">Chromosome</keyword>
<dbReference type="KEGG" id="pcoq:105813043"/>
<dbReference type="RefSeq" id="XP_012503074.1">
    <property type="nucleotide sequence ID" value="XM_012647620.1"/>
</dbReference>
<evidence type="ECO:0000256" key="18">
    <source>
        <dbReference type="SAM" id="MobiDB-lite"/>
    </source>
</evidence>
<evidence type="ECO:0000256" key="2">
    <source>
        <dbReference type="ARBA" id="ARBA00004123"/>
    </source>
</evidence>
<dbReference type="GO" id="GO:0030261">
    <property type="term" value="P:chromosome condensation"/>
    <property type="evidence" value="ECO:0007669"/>
    <property type="project" value="UniProtKB-KW"/>
</dbReference>
<keyword evidence="9" id="KW-0597">Phosphoprotein</keyword>
<evidence type="ECO:0000256" key="8">
    <source>
        <dbReference type="ARBA" id="ARBA00022473"/>
    </source>
</evidence>
<evidence type="ECO:0000256" key="10">
    <source>
        <dbReference type="ARBA" id="ARBA00022782"/>
    </source>
</evidence>
<keyword evidence="11" id="KW-0744">Spermatogenesis</keyword>
<dbReference type="InterPro" id="IPR000492">
    <property type="entry name" value="PRM2"/>
</dbReference>
<keyword evidence="20" id="KW-1185">Reference proteome</keyword>
<dbReference type="GO" id="GO:0007286">
    <property type="term" value="P:spermatid development"/>
    <property type="evidence" value="ECO:0007669"/>
    <property type="project" value="InterPro"/>
</dbReference>
<feature type="compositionally biased region" description="Basic and acidic residues" evidence="18">
    <location>
        <begin position="1"/>
        <end position="14"/>
    </location>
</feature>
<dbReference type="CTD" id="5620"/>
<dbReference type="AlphaFoldDB" id="A0A2K6F513"/>
<keyword evidence="12" id="KW-0226">DNA condensation</keyword>
<organism evidence="19 20">
    <name type="scientific">Propithecus coquereli</name>
    <name type="common">Coquerel's sifaka</name>
    <name type="synonym">Propithecus verreauxi coquereli</name>
    <dbReference type="NCBI Taxonomy" id="379532"/>
    <lineage>
        <taxon>Eukaryota</taxon>
        <taxon>Metazoa</taxon>
        <taxon>Chordata</taxon>
        <taxon>Craniata</taxon>
        <taxon>Vertebrata</taxon>
        <taxon>Euteleostomi</taxon>
        <taxon>Mammalia</taxon>
        <taxon>Eutheria</taxon>
        <taxon>Euarchontoglires</taxon>
        <taxon>Primates</taxon>
        <taxon>Strepsirrhini</taxon>
        <taxon>Lemuriformes</taxon>
        <taxon>Indriidae</taxon>
        <taxon>Propithecus</taxon>
    </lineage>
</organism>
<dbReference type="GO" id="GO:0000786">
    <property type="term" value="C:nucleosome"/>
    <property type="evidence" value="ECO:0007669"/>
    <property type="project" value="UniProtKB-KW"/>
</dbReference>
<dbReference type="PANTHER" id="PTHR21341:SF2">
    <property type="entry name" value="PROTAMINE-2"/>
    <property type="match status" value="1"/>
</dbReference>
<feature type="region of interest" description="Disordered" evidence="18">
    <location>
        <begin position="1"/>
        <end position="41"/>
    </location>
</feature>
<dbReference type="OMA" id="PCAPIPG"/>
<evidence type="ECO:0000256" key="12">
    <source>
        <dbReference type="ARBA" id="ARBA00023067"/>
    </source>
</evidence>
<reference evidence="19" key="1">
    <citation type="submission" date="2025-08" db="UniProtKB">
        <authorList>
            <consortium name="Ensembl"/>
        </authorList>
    </citation>
    <scope>IDENTIFICATION</scope>
</reference>